<proteinExistence type="predicted"/>
<reference evidence="2 3" key="1">
    <citation type="submission" date="2018-06" db="EMBL/GenBank/DDBJ databases">
        <title>Whole genome sequencing of a novel hydrocarbon degrading bacterial strain, PW21 isolated from oil contaminated produced water sample.</title>
        <authorList>
            <person name="Nagkirti P."/>
            <person name="Shaikh A."/>
            <person name="Gowdaman V."/>
            <person name="Engineer A.E."/>
            <person name="Dagar S."/>
            <person name="Dhakephalkar P.K."/>
        </authorList>
    </citation>
    <scope>NUCLEOTIDE SEQUENCE [LARGE SCALE GENOMIC DNA]</scope>
    <source>
        <strain evidence="2 3">PW21</strain>
    </source>
</reference>
<keyword evidence="3" id="KW-1185">Reference proteome</keyword>
<accession>A0A2W5WYZ4</accession>
<sequence>MDARAALAVVERTRTVNAQRLQRPRRYWLIAGALLAVHGLIPLTSGWPLVASLAPLALLVTIVTFAARRQPSAVRKMRLRGHMWLPLLGLALAAGVLQAVSTVLYGTYGLWWTPVVAAAMLFGGTLLAGPAIDRHWAREVSGVER</sequence>
<feature type="transmembrane region" description="Helical" evidence="1">
    <location>
        <begin position="111"/>
        <end position="132"/>
    </location>
</feature>
<evidence type="ECO:0000313" key="3">
    <source>
        <dbReference type="Proteomes" id="UP000248783"/>
    </source>
</evidence>
<gene>
    <name evidence="2" type="ORF">DNL40_08680</name>
</gene>
<dbReference type="AlphaFoldDB" id="A0A2W5WYZ4"/>
<organism evidence="2 3">
    <name type="scientific">Xylanimonas oleitrophica</name>
    <dbReference type="NCBI Taxonomy" id="2607479"/>
    <lineage>
        <taxon>Bacteria</taxon>
        <taxon>Bacillati</taxon>
        <taxon>Actinomycetota</taxon>
        <taxon>Actinomycetes</taxon>
        <taxon>Micrococcales</taxon>
        <taxon>Promicromonosporaceae</taxon>
        <taxon>Xylanimonas</taxon>
    </lineage>
</organism>
<protein>
    <submittedName>
        <fullName evidence="2">Uncharacterized protein</fullName>
    </submittedName>
</protein>
<keyword evidence="1" id="KW-1133">Transmembrane helix</keyword>
<dbReference type="Proteomes" id="UP000248783">
    <property type="component" value="Unassembled WGS sequence"/>
</dbReference>
<name>A0A2W5WYZ4_9MICO</name>
<comment type="caution">
    <text evidence="2">The sequence shown here is derived from an EMBL/GenBank/DDBJ whole genome shotgun (WGS) entry which is preliminary data.</text>
</comment>
<feature type="transmembrane region" description="Helical" evidence="1">
    <location>
        <begin position="27"/>
        <end position="43"/>
    </location>
</feature>
<feature type="transmembrane region" description="Helical" evidence="1">
    <location>
        <begin position="49"/>
        <end position="67"/>
    </location>
</feature>
<evidence type="ECO:0000256" key="1">
    <source>
        <dbReference type="SAM" id="Phobius"/>
    </source>
</evidence>
<feature type="transmembrane region" description="Helical" evidence="1">
    <location>
        <begin position="87"/>
        <end position="105"/>
    </location>
</feature>
<keyword evidence="1" id="KW-0812">Transmembrane</keyword>
<evidence type="ECO:0000313" key="2">
    <source>
        <dbReference type="EMBL" id="PZR53075.1"/>
    </source>
</evidence>
<keyword evidence="1" id="KW-0472">Membrane</keyword>
<dbReference type="EMBL" id="QKWH01000005">
    <property type="protein sequence ID" value="PZR53075.1"/>
    <property type="molecule type" value="Genomic_DNA"/>
</dbReference>